<gene>
    <name evidence="2" type="ORF">GGX14DRAFT_568525</name>
</gene>
<comment type="caution">
    <text evidence="2">The sequence shown here is derived from an EMBL/GenBank/DDBJ whole genome shotgun (WGS) entry which is preliminary data.</text>
</comment>
<evidence type="ECO:0000313" key="3">
    <source>
        <dbReference type="Proteomes" id="UP001219525"/>
    </source>
</evidence>
<evidence type="ECO:0000256" key="1">
    <source>
        <dbReference type="SAM" id="MobiDB-lite"/>
    </source>
</evidence>
<feature type="region of interest" description="Disordered" evidence="1">
    <location>
        <begin position="446"/>
        <end position="485"/>
    </location>
</feature>
<accession>A0AAD6VCV3</accession>
<dbReference type="AlphaFoldDB" id="A0AAD6VCV3"/>
<evidence type="ECO:0000313" key="2">
    <source>
        <dbReference type="EMBL" id="KAJ7206069.1"/>
    </source>
</evidence>
<organism evidence="2 3">
    <name type="scientific">Mycena pura</name>
    <dbReference type="NCBI Taxonomy" id="153505"/>
    <lineage>
        <taxon>Eukaryota</taxon>
        <taxon>Fungi</taxon>
        <taxon>Dikarya</taxon>
        <taxon>Basidiomycota</taxon>
        <taxon>Agaricomycotina</taxon>
        <taxon>Agaricomycetes</taxon>
        <taxon>Agaricomycetidae</taxon>
        <taxon>Agaricales</taxon>
        <taxon>Marasmiineae</taxon>
        <taxon>Mycenaceae</taxon>
        <taxon>Mycena</taxon>
    </lineage>
</organism>
<sequence length="485" mass="52098">MNERPGPCPAARRPETPPRAAARGLGLAFNAPGAALQRHPACAGSVSTPAPATPSNTRCLVMPRTAPPPAHAGSLSMPAPRCHRAATPPHTAARSCERARRCLAVSRAPCSLRRPGPRAAAALQRRPAPLHAGLGSLSTPRLQRRFNPSNTPTPLPCNATCCAAACARGLAFDAPGPALPPPCNAARGFRRRRLALCHAAAPPAHAPMSVRGFGSSARRRAPLPREFRRPAPHPVPRHCTARRRAPPPRGFRCPAPRPALRPGRTPCALPCACVGSASSSAGVLHPRAGFDARRPRAGFDARRPRAGFDARRPRAGFDARRPRAGLDVRRRTLAAPHARSLYPVPRRCTARRRARFDVQRRALAAHAPSPAAVHHPRAGFDAWRHTLCRAAAPPAAVHLPARVLMPGAAPWPHPARAPMSVRGFGFVIRRRALGFDARRCWHPARVSTSGPHPGRIPCTLPRPPPCTTRAGFNARRRRHRPRTLP</sequence>
<dbReference type="EMBL" id="JARJCW010000041">
    <property type="protein sequence ID" value="KAJ7206069.1"/>
    <property type="molecule type" value="Genomic_DNA"/>
</dbReference>
<dbReference type="Proteomes" id="UP001219525">
    <property type="component" value="Unassembled WGS sequence"/>
</dbReference>
<protein>
    <submittedName>
        <fullName evidence="2">Uncharacterized protein</fullName>
    </submittedName>
</protein>
<proteinExistence type="predicted"/>
<name>A0AAD6VCV3_9AGAR</name>
<keyword evidence="3" id="KW-1185">Reference proteome</keyword>
<feature type="region of interest" description="Disordered" evidence="1">
    <location>
        <begin position="226"/>
        <end position="254"/>
    </location>
</feature>
<feature type="compositionally biased region" description="Basic residues" evidence="1">
    <location>
        <begin position="474"/>
        <end position="485"/>
    </location>
</feature>
<feature type="compositionally biased region" description="Basic residues" evidence="1">
    <location>
        <begin position="235"/>
        <end position="246"/>
    </location>
</feature>
<reference evidence="2" key="1">
    <citation type="submission" date="2023-03" db="EMBL/GenBank/DDBJ databases">
        <title>Massive genome expansion in bonnet fungi (Mycena s.s.) driven by repeated elements and novel gene families across ecological guilds.</title>
        <authorList>
            <consortium name="Lawrence Berkeley National Laboratory"/>
            <person name="Harder C.B."/>
            <person name="Miyauchi S."/>
            <person name="Viragh M."/>
            <person name="Kuo A."/>
            <person name="Thoen E."/>
            <person name="Andreopoulos B."/>
            <person name="Lu D."/>
            <person name="Skrede I."/>
            <person name="Drula E."/>
            <person name="Henrissat B."/>
            <person name="Morin E."/>
            <person name="Kohler A."/>
            <person name="Barry K."/>
            <person name="LaButti K."/>
            <person name="Morin E."/>
            <person name="Salamov A."/>
            <person name="Lipzen A."/>
            <person name="Mereny Z."/>
            <person name="Hegedus B."/>
            <person name="Baldrian P."/>
            <person name="Stursova M."/>
            <person name="Weitz H."/>
            <person name="Taylor A."/>
            <person name="Grigoriev I.V."/>
            <person name="Nagy L.G."/>
            <person name="Martin F."/>
            <person name="Kauserud H."/>
        </authorList>
    </citation>
    <scope>NUCLEOTIDE SEQUENCE</scope>
    <source>
        <strain evidence="2">9144</strain>
    </source>
</reference>